<feature type="compositionally biased region" description="Basic and acidic residues" evidence="1">
    <location>
        <begin position="8"/>
        <end position="24"/>
    </location>
</feature>
<feature type="compositionally biased region" description="Basic and acidic residues" evidence="1">
    <location>
        <begin position="213"/>
        <end position="222"/>
    </location>
</feature>
<feature type="compositionally biased region" description="Acidic residues" evidence="1">
    <location>
        <begin position="373"/>
        <end position="382"/>
    </location>
</feature>
<organism evidence="2 3">
    <name type="scientific">Bifidobacterium aemilianum</name>
    <dbReference type="NCBI Taxonomy" id="2493120"/>
    <lineage>
        <taxon>Bacteria</taxon>
        <taxon>Bacillati</taxon>
        <taxon>Actinomycetota</taxon>
        <taxon>Actinomycetes</taxon>
        <taxon>Bifidobacteriales</taxon>
        <taxon>Bifidobacteriaceae</taxon>
        <taxon>Bifidobacterium</taxon>
    </lineage>
</organism>
<comment type="caution">
    <text evidence="2">The sequence shown here is derived from an EMBL/GenBank/DDBJ whole genome shotgun (WGS) entry which is preliminary data.</text>
</comment>
<gene>
    <name evidence="2" type="ORF">CRD60_00590</name>
</gene>
<reference evidence="2 3" key="1">
    <citation type="submission" date="2017-10" db="EMBL/GenBank/DDBJ databases">
        <title>Bifidobacterium xylocopum sp. nov. and Bifidobacterium aemilianum sp. nov., from the carpenter bee (Xylocopa violacea) digestive tract.</title>
        <authorList>
            <person name="Alberoni D."/>
            <person name="Baffoni L."/>
            <person name="Di Gioia D."/>
            <person name="Gaggia F."/>
            <person name="Biavati B."/>
        </authorList>
    </citation>
    <scope>NUCLEOTIDE SEQUENCE [LARGE SCALE GENOMIC DNA]</scope>
    <source>
        <strain evidence="2 3">XV10</strain>
    </source>
</reference>
<dbReference type="EMBL" id="PDCG01000001">
    <property type="protein sequence ID" value="RBP98402.1"/>
    <property type="molecule type" value="Genomic_DNA"/>
</dbReference>
<evidence type="ECO:0000256" key="1">
    <source>
        <dbReference type="SAM" id="MobiDB-lite"/>
    </source>
</evidence>
<evidence type="ECO:0000313" key="2">
    <source>
        <dbReference type="EMBL" id="RBP98402.1"/>
    </source>
</evidence>
<name>A0A366KAY1_9BIFI</name>
<feature type="compositionally biased region" description="Low complexity" evidence="1">
    <location>
        <begin position="392"/>
        <end position="401"/>
    </location>
</feature>
<proteinExistence type="predicted"/>
<evidence type="ECO:0000313" key="3">
    <source>
        <dbReference type="Proteomes" id="UP000252530"/>
    </source>
</evidence>
<dbReference type="InterPro" id="IPR021391">
    <property type="entry name" value="DUF3027"/>
</dbReference>
<feature type="compositionally biased region" description="Basic and acidic residues" evidence="1">
    <location>
        <begin position="170"/>
        <end position="179"/>
    </location>
</feature>
<dbReference type="AlphaFoldDB" id="A0A366KAY1"/>
<dbReference type="OrthoDB" id="3210158at2"/>
<sequence length="412" mass="45045">MTGRTSKTVRDDKQEDKPNTRPEPEVAEYESQADKKGAQPLVVGQGGDDPSQEGQAYAALEEGPVDPQDLARTVARAVADLPEQVGDFAQAVVLEGQVTDFRFECLIRGYEGWQWSVTLFHDSQADRWTVDETSLIPSDKALRPPAWVPWKDRLLASDLSVTDSIGTDPDDPRLEEGFRLVKPKGKQAPTKDTEDTGETGQATGSAERGASPDGHKGPRDSSDAAEAVEAADNQEDLLNAVRDFELSRRHVLSPLGRQQTAKRWYEGQRGPKSLSTKTAGHKHCDSCGFMVPLVGELGQLFGVCANKWSPDDGRVVSLDHGCGEHSEIEPPETSHLWIQSDPAYDDMHIDIVEGAPRDEHSQLELIEELDDTESDMVDEAGEATEHGIQVGQESESASARQSESERPAQSID</sequence>
<dbReference type="Proteomes" id="UP000252530">
    <property type="component" value="Unassembled WGS sequence"/>
</dbReference>
<accession>A0A366KAY1</accession>
<feature type="region of interest" description="Disordered" evidence="1">
    <location>
        <begin position="161"/>
        <end position="228"/>
    </location>
</feature>
<dbReference type="Pfam" id="PF11228">
    <property type="entry name" value="DUF3027"/>
    <property type="match status" value="1"/>
</dbReference>
<feature type="region of interest" description="Disordered" evidence="1">
    <location>
        <begin position="373"/>
        <end position="412"/>
    </location>
</feature>
<feature type="region of interest" description="Disordered" evidence="1">
    <location>
        <begin position="1"/>
        <end position="53"/>
    </location>
</feature>
<protein>
    <recommendedName>
        <fullName evidence="4">DUF3027 domain-containing protein</fullName>
    </recommendedName>
</protein>
<dbReference type="RefSeq" id="WP_113859381.1">
    <property type="nucleotide sequence ID" value="NZ_PDCG01000001.1"/>
</dbReference>
<evidence type="ECO:0008006" key="4">
    <source>
        <dbReference type="Google" id="ProtNLM"/>
    </source>
</evidence>
<keyword evidence="3" id="KW-1185">Reference proteome</keyword>